<evidence type="ECO:0000256" key="4">
    <source>
        <dbReference type="ARBA" id="ARBA00022989"/>
    </source>
</evidence>
<evidence type="ECO:0000313" key="9">
    <source>
        <dbReference type="EMBL" id="OGD78341.1"/>
    </source>
</evidence>
<keyword evidence="5 7" id="KW-0472">Membrane</keyword>
<evidence type="ECO:0000256" key="2">
    <source>
        <dbReference type="ARBA" id="ARBA00022475"/>
    </source>
</evidence>
<gene>
    <name evidence="9" type="ORF">A2Y64_04230</name>
</gene>
<dbReference type="GO" id="GO:0005886">
    <property type="term" value="C:plasma membrane"/>
    <property type="evidence" value="ECO:0007669"/>
    <property type="project" value="UniProtKB-SubCell"/>
</dbReference>
<dbReference type="InterPro" id="IPR003856">
    <property type="entry name" value="LPS_length_determ_N"/>
</dbReference>
<evidence type="ECO:0000256" key="7">
    <source>
        <dbReference type="SAM" id="Phobius"/>
    </source>
</evidence>
<dbReference type="PANTHER" id="PTHR32309:SF13">
    <property type="entry name" value="FERRIC ENTEROBACTIN TRANSPORT PROTEIN FEPE"/>
    <property type="match status" value="1"/>
</dbReference>
<keyword evidence="4 7" id="KW-1133">Transmembrane helix</keyword>
<comment type="subcellular location">
    <subcellularLocation>
        <location evidence="1">Cell membrane</location>
        <topology evidence="1">Multi-pass membrane protein</topology>
    </subcellularLocation>
</comment>
<protein>
    <recommendedName>
        <fullName evidence="8">Polysaccharide chain length determinant N-terminal domain-containing protein</fullName>
    </recommendedName>
</protein>
<organism evidence="9 10">
    <name type="scientific">Candidatus Coatesbacteria bacterium RBG_13_66_14</name>
    <dbReference type="NCBI Taxonomy" id="1817816"/>
    <lineage>
        <taxon>Bacteria</taxon>
        <taxon>Candidatus Coatesiibacteriota</taxon>
    </lineage>
</organism>
<sequence>MGEEPRSDNFLIRFLALLWAGKWIIVFCGLLTGLLTLVICFLLTPIYSSEMTILLPEKTQTMTSLLSAFGGMSIGGLVPTTVDLEAELMASRSVLEEVVVEYGLLPDYSEVPFNDDKTPCLSDFKANETAGGNDYTFEFTSDGGDYIVYTDKGRYIGSGENFGRFEAEGLSFVMACHSPEAGETFTVAINTPEEAAALLKDMIDVTPSTGDTIIVTAESYTPVMAQNIITAIVNKYIERTETYYSGTSGQLRSFLENQVNEVRAKLESDARDLAAYSVEQMVYAPDVEVTTIIGQIAALEQQRLLVKVQRQVVERLLENAQTSGATISAESAAAAALGVPGTTATYDVATSQLETQVDNLRLRMAELLSYYTEEHPLVKEVKESLRAAEEGLRDKRLRNMNKQLDELRTTELSLQREIDDIKDFLRDQPPKFVEYTQLKLEIAGYGELYKYLVAQFEQARLEEQRTLANRDVPRIVSAASYDSRPSRPRKVIYTLVGGFLGGLIGVGIVLGRHYLRRTAFMDRLKAEAAERAPRRRKRGRRGRGEDE</sequence>
<keyword evidence="3 7" id="KW-0812">Transmembrane</keyword>
<proteinExistence type="predicted"/>
<keyword evidence="6" id="KW-0175">Coiled coil</keyword>
<evidence type="ECO:0000256" key="1">
    <source>
        <dbReference type="ARBA" id="ARBA00004651"/>
    </source>
</evidence>
<dbReference type="Pfam" id="PF02706">
    <property type="entry name" value="Wzz"/>
    <property type="match status" value="1"/>
</dbReference>
<dbReference type="InterPro" id="IPR050445">
    <property type="entry name" value="Bact_polysacc_biosynth/exp"/>
</dbReference>
<reference evidence="9 10" key="1">
    <citation type="journal article" date="2016" name="Nat. Commun.">
        <title>Thousands of microbial genomes shed light on interconnected biogeochemical processes in an aquifer system.</title>
        <authorList>
            <person name="Anantharaman K."/>
            <person name="Brown C.T."/>
            <person name="Hug L.A."/>
            <person name="Sharon I."/>
            <person name="Castelle C.J."/>
            <person name="Probst A.J."/>
            <person name="Thomas B.C."/>
            <person name="Singh A."/>
            <person name="Wilkins M.J."/>
            <person name="Karaoz U."/>
            <person name="Brodie E.L."/>
            <person name="Williams K.H."/>
            <person name="Hubbard S.S."/>
            <person name="Banfield J.F."/>
        </authorList>
    </citation>
    <scope>NUCLEOTIDE SEQUENCE [LARGE SCALE GENOMIC DNA]</scope>
</reference>
<comment type="caution">
    <text evidence="9">The sequence shown here is derived from an EMBL/GenBank/DDBJ whole genome shotgun (WGS) entry which is preliminary data.</text>
</comment>
<evidence type="ECO:0000256" key="5">
    <source>
        <dbReference type="ARBA" id="ARBA00023136"/>
    </source>
</evidence>
<dbReference type="EMBL" id="MFAF01000040">
    <property type="protein sequence ID" value="OGD78341.1"/>
    <property type="molecule type" value="Genomic_DNA"/>
</dbReference>
<dbReference type="Proteomes" id="UP000177187">
    <property type="component" value="Unassembled WGS sequence"/>
</dbReference>
<evidence type="ECO:0000313" key="10">
    <source>
        <dbReference type="Proteomes" id="UP000177187"/>
    </source>
</evidence>
<dbReference type="STRING" id="1817816.A2Y64_04230"/>
<feature type="transmembrane region" description="Helical" evidence="7">
    <location>
        <begin position="20"/>
        <end position="43"/>
    </location>
</feature>
<evidence type="ECO:0000259" key="8">
    <source>
        <dbReference type="Pfam" id="PF02706"/>
    </source>
</evidence>
<feature type="domain" description="Polysaccharide chain length determinant N-terminal" evidence="8">
    <location>
        <begin position="11"/>
        <end position="100"/>
    </location>
</feature>
<accession>A0A1F5FFH8</accession>
<dbReference type="GO" id="GO:0004713">
    <property type="term" value="F:protein tyrosine kinase activity"/>
    <property type="evidence" value="ECO:0007669"/>
    <property type="project" value="TreeGrafter"/>
</dbReference>
<name>A0A1F5FFH8_9BACT</name>
<evidence type="ECO:0000256" key="6">
    <source>
        <dbReference type="SAM" id="Coils"/>
    </source>
</evidence>
<feature type="transmembrane region" description="Helical" evidence="7">
    <location>
        <begin position="491"/>
        <end position="515"/>
    </location>
</feature>
<dbReference type="AlphaFoldDB" id="A0A1F5FFH8"/>
<feature type="coiled-coil region" evidence="6">
    <location>
        <begin position="378"/>
        <end position="417"/>
    </location>
</feature>
<dbReference type="PANTHER" id="PTHR32309">
    <property type="entry name" value="TYROSINE-PROTEIN KINASE"/>
    <property type="match status" value="1"/>
</dbReference>
<keyword evidence="2" id="KW-1003">Cell membrane</keyword>
<evidence type="ECO:0000256" key="3">
    <source>
        <dbReference type="ARBA" id="ARBA00022692"/>
    </source>
</evidence>